<dbReference type="Gene3D" id="1.20.120.1850">
    <property type="entry name" value="Ebh helix bundles repeating unit (S and A modules)"/>
    <property type="match status" value="1"/>
</dbReference>
<dbReference type="RefSeq" id="WP_015777228.1">
    <property type="nucleotide sequence ID" value="NC_013171.1"/>
</dbReference>
<dbReference type="KEGG" id="apr:Apre_0264"/>
<dbReference type="eggNOG" id="ENOG50349YS">
    <property type="taxonomic scope" value="Bacteria"/>
</dbReference>
<feature type="signal peptide" evidence="2">
    <location>
        <begin position="1"/>
        <end position="19"/>
    </location>
</feature>
<keyword evidence="4" id="KW-1185">Reference proteome</keyword>
<gene>
    <name evidence="3" type="ordered locus">Apre_0264</name>
</gene>
<evidence type="ECO:0000313" key="3">
    <source>
        <dbReference type="EMBL" id="ACV28315.1"/>
    </source>
</evidence>
<evidence type="ECO:0000256" key="2">
    <source>
        <dbReference type="SAM" id="SignalP"/>
    </source>
</evidence>
<reference evidence="3 4" key="1">
    <citation type="journal article" date="2009" name="Stand. Genomic Sci.">
        <title>Complete genome sequence of Anaerococcus prevotii type strain (PC1).</title>
        <authorList>
            <person name="Labutti K."/>
            <person name="Pukall R."/>
            <person name="Steenblock K."/>
            <person name="Glavina Del Rio T."/>
            <person name="Tice H."/>
            <person name="Copeland A."/>
            <person name="Cheng J.F."/>
            <person name="Lucas S."/>
            <person name="Chen F."/>
            <person name="Nolan M."/>
            <person name="Bruce D."/>
            <person name="Goodwin L."/>
            <person name="Pitluck S."/>
            <person name="Ivanova N."/>
            <person name="Mavromatis K."/>
            <person name="Ovchinnikova G."/>
            <person name="Pati A."/>
            <person name="Chen A."/>
            <person name="Palaniappan K."/>
            <person name="Land M."/>
            <person name="Hauser L."/>
            <person name="Chang Y.J."/>
            <person name="Jeffries C.D."/>
            <person name="Chain P."/>
            <person name="Saunders E."/>
            <person name="Brettin T."/>
            <person name="Detter J.C."/>
            <person name="Han C."/>
            <person name="Goker M."/>
            <person name="Bristow J."/>
            <person name="Eisen J.A."/>
            <person name="Markowitz V."/>
            <person name="Hugenholtz P."/>
            <person name="Kyrpides N.C."/>
            <person name="Klenk H.P."/>
            <person name="Lapidus A."/>
        </authorList>
    </citation>
    <scope>NUCLEOTIDE SEQUENCE [LARGE SCALE GENOMIC DNA]</scope>
    <source>
        <strain evidence="4">ATCC 9321 / DSM 20548 / JCM 6508 / NCTC 11806 / PC1</strain>
    </source>
</reference>
<evidence type="ECO:0000313" key="4">
    <source>
        <dbReference type="Proteomes" id="UP000002294"/>
    </source>
</evidence>
<feature type="coiled-coil region" evidence="1">
    <location>
        <begin position="96"/>
        <end position="123"/>
    </location>
</feature>
<dbReference type="AlphaFoldDB" id="C7RFQ4"/>
<dbReference type="STRING" id="525919.Apre_0264"/>
<protein>
    <submittedName>
        <fullName evidence="3">Uncharacterized protein</fullName>
    </submittedName>
</protein>
<name>C7RFQ4_ANAPD</name>
<proteinExistence type="predicted"/>
<dbReference type="Pfam" id="PF07554">
    <property type="entry name" value="FIVAR"/>
    <property type="match status" value="1"/>
</dbReference>
<accession>C7RFQ4</accession>
<dbReference type="EMBL" id="CP001708">
    <property type="protein sequence ID" value="ACV28315.1"/>
    <property type="molecule type" value="Genomic_DNA"/>
</dbReference>
<organism evidence="3 4">
    <name type="scientific">Anaerococcus prevotii (strain ATCC 9321 / DSM 20548 / JCM 6508 / NCTC 11806 / PC1)</name>
    <name type="common">Peptostreptococcus prevotii</name>
    <name type="synonym">Peptococcus prevotii</name>
    <dbReference type="NCBI Taxonomy" id="525919"/>
    <lineage>
        <taxon>Bacteria</taxon>
        <taxon>Bacillati</taxon>
        <taxon>Bacillota</taxon>
        <taxon>Tissierellia</taxon>
        <taxon>Tissierellales</taxon>
        <taxon>Peptoniphilaceae</taxon>
        <taxon>Anaerococcus</taxon>
    </lineage>
</organism>
<dbReference type="Proteomes" id="UP000002294">
    <property type="component" value="Chromosome"/>
</dbReference>
<feature type="chain" id="PRO_5038936096" evidence="2">
    <location>
        <begin position="20"/>
        <end position="177"/>
    </location>
</feature>
<keyword evidence="2" id="KW-0732">Signal</keyword>
<dbReference type="HOGENOM" id="CLU_1514869_0_0_9"/>
<dbReference type="OrthoDB" id="1692416at2"/>
<evidence type="ECO:0000256" key="1">
    <source>
        <dbReference type="SAM" id="Coils"/>
    </source>
</evidence>
<keyword evidence="1" id="KW-0175">Coiled coil</keyword>
<sequence length="177" mass="20033">MIKKKILALIFTINFAFLATVPSFPTISPVSISYAEEDKMASQREQLQNGINDSENIFASKAYGLINKESLKAEYNGALEYAKSVLNNKDASYEELRNATIGLNEAKNNLKEYGKKILAVQELKYTIEEHKLTIEAVKYIMSEYPAIARTMGDRANDLIRRSNEVIARAERIISQFE</sequence>